<evidence type="ECO:0000313" key="1">
    <source>
        <dbReference type="EMBL" id="GAC31339.1"/>
    </source>
</evidence>
<dbReference type="InterPro" id="IPR014931">
    <property type="entry name" value="DUF1805"/>
</dbReference>
<dbReference type="OrthoDB" id="8910290at2"/>
<gene>
    <name evidence="1" type="ORF">GPLA_0421</name>
</gene>
<dbReference type="EMBL" id="BAER01000017">
    <property type="protein sequence ID" value="GAC31339.1"/>
    <property type="molecule type" value="Genomic_DNA"/>
</dbReference>
<dbReference type="Pfam" id="PF08827">
    <property type="entry name" value="DUF1805"/>
    <property type="match status" value="1"/>
</dbReference>
<sequence length="108" mass="11353">MGRVIGIALSLFVSGNVYAESFDWGALKLARIELQLPLLTAQGEKGLLACGYVDVNTCDKTGEACAIVSGVRNHDDMLTQPVLAVSKAASILGVEVGMTGTQALEIMR</sequence>
<dbReference type="AlphaFoldDB" id="K6YF40"/>
<dbReference type="RefSeq" id="WP_007103145.1">
    <property type="nucleotide sequence ID" value="NZ_BAER01000017.1"/>
</dbReference>
<organism evidence="1 2">
    <name type="scientific">Paraglaciecola polaris LMG 21857</name>
    <dbReference type="NCBI Taxonomy" id="1129793"/>
    <lineage>
        <taxon>Bacteria</taxon>
        <taxon>Pseudomonadati</taxon>
        <taxon>Pseudomonadota</taxon>
        <taxon>Gammaproteobacteria</taxon>
        <taxon>Alteromonadales</taxon>
        <taxon>Alteromonadaceae</taxon>
        <taxon>Paraglaciecola</taxon>
    </lineage>
</organism>
<dbReference type="Gene3D" id="3.30.1980.10">
    <property type="entry name" value="Hypothetical protein YunC"/>
    <property type="match status" value="1"/>
</dbReference>
<dbReference type="SUPFAM" id="SSF102891">
    <property type="entry name" value="Hypothetical protein Ta1206"/>
    <property type="match status" value="1"/>
</dbReference>
<dbReference type="Proteomes" id="UP000006322">
    <property type="component" value="Unassembled WGS sequence"/>
</dbReference>
<name>K6YF40_9ALTE</name>
<reference evidence="2" key="1">
    <citation type="journal article" date="2014" name="Environ. Microbiol.">
        <title>Comparative genomics of the marine bacterial genus Glaciecola reveals the high degree of genomic diversity and genomic characteristic for cold adaptation.</title>
        <authorList>
            <person name="Qin Q.L."/>
            <person name="Xie B.B."/>
            <person name="Yu Y."/>
            <person name="Shu Y.L."/>
            <person name="Rong J.C."/>
            <person name="Zhang Y.J."/>
            <person name="Zhao D.L."/>
            <person name="Chen X.L."/>
            <person name="Zhang X.Y."/>
            <person name="Chen B."/>
            <person name="Zhou B.C."/>
            <person name="Zhang Y.Z."/>
        </authorList>
    </citation>
    <scope>NUCLEOTIDE SEQUENCE [LARGE SCALE GENOMIC DNA]</scope>
    <source>
        <strain evidence="2">LMG 21857</strain>
    </source>
</reference>
<dbReference type="InterPro" id="IPR036493">
    <property type="entry name" value="YunC_sf"/>
</dbReference>
<protein>
    <submittedName>
        <fullName evidence="1">Uncharacterized protein</fullName>
    </submittedName>
</protein>
<comment type="caution">
    <text evidence="1">The sequence shown here is derived from an EMBL/GenBank/DDBJ whole genome shotgun (WGS) entry which is preliminary data.</text>
</comment>
<accession>K6YF40</accession>
<dbReference type="STRING" id="1129793.GPLA_0421"/>
<proteinExistence type="predicted"/>
<evidence type="ECO:0000313" key="2">
    <source>
        <dbReference type="Proteomes" id="UP000006322"/>
    </source>
</evidence>
<keyword evidence="2" id="KW-1185">Reference proteome</keyword>